<feature type="region of interest" description="Disordered" evidence="6">
    <location>
        <begin position="1"/>
        <end position="35"/>
    </location>
</feature>
<keyword evidence="7" id="KW-0282">Flagellum</keyword>
<keyword evidence="8" id="KW-1185">Reference proteome</keyword>
<dbReference type="GO" id="GO:0003774">
    <property type="term" value="F:cytoskeletal motor activity"/>
    <property type="evidence" value="ECO:0007669"/>
    <property type="project" value="InterPro"/>
</dbReference>
<dbReference type="GO" id="GO:0009425">
    <property type="term" value="C:bacterial-type flagellum basal body"/>
    <property type="evidence" value="ECO:0007669"/>
    <property type="project" value="UniProtKB-SubCell"/>
</dbReference>
<evidence type="ECO:0000256" key="6">
    <source>
        <dbReference type="SAM" id="MobiDB-lite"/>
    </source>
</evidence>
<dbReference type="PRINTS" id="PR01006">
    <property type="entry name" value="FLGHOOKFLIE"/>
</dbReference>
<dbReference type="EMBL" id="SJPT01000001">
    <property type="protein sequence ID" value="TWU26676.1"/>
    <property type="molecule type" value="Genomic_DNA"/>
</dbReference>
<dbReference type="Proteomes" id="UP000316304">
    <property type="component" value="Unassembled WGS sequence"/>
</dbReference>
<evidence type="ECO:0000256" key="4">
    <source>
        <dbReference type="HAMAP-Rule" id="MF_00724"/>
    </source>
</evidence>
<name>A0A5C6CUF7_9BACT</name>
<evidence type="ECO:0000313" key="8">
    <source>
        <dbReference type="Proteomes" id="UP000316304"/>
    </source>
</evidence>
<dbReference type="PANTHER" id="PTHR34653">
    <property type="match status" value="1"/>
</dbReference>
<evidence type="ECO:0000256" key="3">
    <source>
        <dbReference type="ARBA" id="ARBA00023143"/>
    </source>
</evidence>
<dbReference type="AlphaFoldDB" id="A0A5C6CUF7"/>
<evidence type="ECO:0000256" key="5">
    <source>
        <dbReference type="NCBIfam" id="TIGR00205"/>
    </source>
</evidence>
<sequence>MKPISSLAPPPRPVNPFGTLSSPQPDGTSKVPKSGIDSFAKLLSDQVGNVNSMQNNADGMVHSLLTGADVNEAEVLTAVQKADLAFRMLLQVRNKLIEAYREVQQIQI</sequence>
<keyword evidence="7" id="KW-0969">Cilium</keyword>
<dbReference type="GO" id="GO:0005198">
    <property type="term" value="F:structural molecule activity"/>
    <property type="evidence" value="ECO:0007669"/>
    <property type="project" value="UniProtKB-UniRule"/>
</dbReference>
<evidence type="ECO:0000256" key="2">
    <source>
        <dbReference type="ARBA" id="ARBA00009272"/>
    </source>
</evidence>
<protein>
    <recommendedName>
        <fullName evidence="4 5">Flagellar hook-basal body complex protein FliE</fullName>
    </recommendedName>
</protein>
<dbReference type="OrthoDB" id="285952at2"/>
<gene>
    <name evidence="4" type="primary">fliE</name>
    <name evidence="7" type="ORF">Pla52o_05290</name>
</gene>
<feature type="compositionally biased region" description="Polar residues" evidence="6">
    <location>
        <begin position="18"/>
        <end position="27"/>
    </location>
</feature>
<evidence type="ECO:0000256" key="1">
    <source>
        <dbReference type="ARBA" id="ARBA00004117"/>
    </source>
</evidence>
<dbReference type="HAMAP" id="MF_00724">
    <property type="entry name" value="FliE"/>
    <property type="match status" value="1"/>
</dbReference>
<comment type="caution">
    <text evidence="7">The sequence shown here is derived from an EMBL/GenBank/DDBJ whole genome shotgun (WGS) entry which is preliminary data.</text>
</comment>
<comment type="similarity">
    <text evidence="2 4">Belongs to the FliE family.</text>
</comment>
<proteinExistence type="inferred from homology"/>
<dbReference type="Pfam" id="PF02049">
    <property type="entry name" value="FliE"/>
    <property type="match status" value="1"/>
</dbReference>
<evidence type="ECO:0000313" key="7">
    <source>
        <dbReference type="EMBL" id="TWU26676.1"/>
    </source>
</evidence>
<keyword evidence="3 4" id="KW-0975">Bacterial flagellum</keyword>
<dbReference type="InterPro" id="IPR001624">
    <property type="entry name" value="FliE"/>
</dbReference>
<dbReference type="RefSeq" id="WP_146592985.1">
    <property type="nucleotide sequence ID" value="NZ_SJPT01000001.1"/>
</dbReference>
<accession>A0A5C6CUF7</accession>
<keyword evidence="7" id="KW-0966">Cell projection</keyword>
<dbReference type="PANTHER" id="PTHR34653:SF1">
    <property type="entry name" value="FLAGELLAR HOOK-BASAL BODY COMPLEX PROTEIN FLIE"/>
    <property type="match status" value="1"/>
</dbReference>
<reference evidence="7 8" key="1">
    <citation type="submission" date="2019-02" db="EMBL/GenBank/DDBJ databases">
        <title>Deep-cultivation of Planctomycetes and their phenomic and genomic characterization uncovers novel biology.</title>
        <authorList>
            <person name="Wiegand S."/>
            <person name="Jogler M."/>
            <person name="Boedeker C."/>
            <person name="Pinto D."/>
            <person name="Vollmers J."/>
            <person name="Rivas-Marin E."/>
            <person name="Kohn T."/>
            <person name="Peeters S.H."/>
            <person name="Heuer A."/>
            <person name="Rast P."/>
            <person name="Oberbeckmann S."/>
            <person name="Bunk B."/>
            <person name="Jeske O."/>
            <person name="Meyerdierks A."/>
            <person name="Storesund J.E."/>
            <person name="Kallscheuer N."/>
            <person name="Luecker S."/>
            <person name="Lage O.M."/>
            <person name="Pohl T."/>
            <person name="Merkel B.J."/>
            <person name="Hornburger P."/>
            <person name="Mueller R.-W."/>
            <person name="Bruemmer F."/>
            <person name="Labrenz M."/>
            <person name="Spormann A.M."/>
            <person name="Op Den Camp H."/>
            <person name="Overmann J."/>
            <person name="Amann R."/>
            <person name="Jetten M.S.M."/>
            <person name="Mascher T."/>
            <person name="Medema M.H."/>
            <person name="Devos D.P."/>
            <person name="Kaster A.-K."/>
            <person name="Ovreas L."/>
            <person name="Rohde M."/>
            <person name="Galperin M.Y."/>
            <person name="Jogler C."/>
        </authorList>
    </citation>
    <scope>NUCLEOTIDE SEQUENCE [LARGE SCALE GENOMIC DNA]</scope>
    <source>
        <strain evidence="7 8">Pla52o</strain>
    </source>
</reference>
<dbReference type="NCBIfam" id="TIGR00205">
    <property type="entry name" value="fliE"/>
    <property type="match status" value="1"/>
</dbReference>
<comment type="subcellular location">
    <subcellularLocation>
        <location evidence="1 4">Bacterial flagellum basal body</location>
    </subcellularLocation>
</comment>
<organism evidence="7 8">
    <name type="scientific">Novipirellula galeiformis</name>
    <dbReference type="NCBI Taxonomy" id="2528004"/>
    <lineage>
        <taxon>Bacteria</taxon>
        <taxon>Pseudomonadati</taxon>
        <taxon>Planctomycetota</taxon>
        <taxon>Planctomycetia</taxon>
        <taxon>Pirellulales</taxon>
        <taxon>Pirellulaceae</taxon>
        <taxon>Novipirellula</taxon>
    </lineage>
</organism>
<dbReference type="GO" id="GO:0071973">
    <property type="term" value="P:bacterial-type flagellum-dependent cell motility"/>
    <property type="evidence" value="ECO:0007669"/>
    <property type="project" value="InterPro"/>
</dbReference>